<protein>
    <recommendedName>
        <fullName evidence="5">Cellulase</fullName>
    </recommendedName>
</protein>
<sequence>MDHFERELARMMRDGEEPTPFEARHGERLRAGVRHRRRMRAARRAAGSVLAVAGLCLGLFLLPQGPSRVEPADHDPLPTVTSTPWTSSPPGTPDTTPSGPSAPTATTGAPTHTGGDTVTTTPPTAPVTTGAATGTTSSSTSPPPSAGSTSPPPTGTATWQSDSPSISTSLVTP</sequence>
<evidence type="ECO:0000256" key="2">
    <source>
        <dbReference type="SAM" id="Phobius"/>
    </source>
</evidence>
<feature type="compositionally biased region" description="Pro residues" evidence="1">
    <location>
        <begin position="141"/>
        <end position="154"/>
    </location>
</feature>
<dbReference type="AlphaFoldDB" id="A0A101RSJ0"/>
<feature type="region of interest" description="Disordered" evidence="1">
    <location>
        <begin position="69"/>
        <end position="173"/>
    </location>
</feature>
<keyword evidence="2" id="KW-0812">Transmembrane</keyword>
<dbReference type="RefSeq" id="WP_062244310.1">
    <property type="nucleotide sequence ID" value="NZ_JBPJFL010000002.1"/>
</dbReference>
<evidence type="ECO:0008006" key="5">
    <source>
        <dbReference type="Google" id="ProtNLM"/>
    </source>
</evidence>
<gene>
    <name evidence="3" type="ORF">AQJ54_34940</name>
</gene>
<reference evidence="3 4" key="1">
    <citation type="submission" date="2015-10" db="EMBL/GenBank/DDBJ databases">
        <title>Draft genome sequence of Streptomyces griseorubiginosus DSM 40469, type strain for the species Streptomyces griseorubiginosus.</title>
        <authorList>
            <person name="Ruckert C."/>
            <person name="Winkler A."/>
            <person name="Kalinowski J."/>
            <person name="Kampfer P."/>
            <person name="Glaeser S."/>
        </authorList>
    </citation>
    <scope>NUCLEOTIDE SEQUENCE [LARGE SCALE GENOMIC DNA]</scope>
    <source>
        <strain evidence="3 4">DSM 40469</strain>
    </source>
</reference>
<keyword evidence="4" id="KW-1185">Reference proteome</keyword>
<accession>A0A101RSJ0</accession>
<evidence type="ECO:0000313" key="4">
    <source>
        <dbReference type="Proteomes" id="UP000054375"/>
    </source>
</evidence>
<feature type="compositionally biased region" description="Low complexity" evidence="1">
    <location>
        <begin position="78"/>
        <end position="140"/>
    </location>
</feature>
<keyword evidence="2" id="KW-1133">Transmembrane helix</keyword>
<feature type="transmembrane region" description="Helical" evidence="2">
    <location>
        <begin position="45"/>
        <end position="62"/>
    </location>
</feature>
<feature type="compositionally biased region" description="Polar residues" evidence="1">
    <location>
        <begin position="159"/>
        <end position="173"/>
    </location>
</feature>
<dbReference type="EMBL" id="LMWV01000030">
    <property type="protein sequence ID" value="KUN60980.1"/>
    <property type="molecule type" value="Genomic_DNA"/>
</dbReference>
<name>A0A101RSJ0_9ACTN</name>
<dbReference type="Proteomes" id="UP000054375">
    <property type="component" value="Unassembled WGS sequence"/>
</dbReference>
<evidence type="ECO:0000313" key="3">
    <source>
        <dbReference type="EMBL" id="KUN60980.1"/>
    </source>
</evidence>
<proteinExistence type="predicted"/>
<keyword evidence="2" id="KW-0472">Membrane</keyword>
<comment type="caution">
    <text evidence="3">The sequence shown here is derived from an EMBL/GenBank/DDBJ whole genome shotgun (WGS) entry which is preliminary data.</text>
</comment>
<organism evidence="3 4">
    <name type="scientific">Streptomyces griseorubiginosus</name>
    <dbReference type="NCBI Taxonomy" id="67304"/>
    <lineage>
        <taxon>Bacteria</taxon>
        <taxon>Bacillati</taxon>
        <taxon>Actinomycetota</taxon>
        <taxon>Actinomycetes</taxon>
        <taxon>Kitasatosporales</taxon>
        <taxon>Streptomycetaceae</taxon>
        <taxon>Streptomyces</taxon>
    </lineage>
</organism>
<evidence type="ECO:0000256" key="1">
    <source>
        <dbReference type="SAM" id="MobiDB-lite"/>
    </source>
</evidence>
<feature type="region of interest" description="Disordered" evidence="1">
    <location>
        <begin position="1"/>
        <end position="24"/>
    </location>
</feature>